<accession>A0A7T7XMT6</accession>
<evidence type="ECO:0000259" key="8">
    <source>
        <dbReference type="PROSITE" id="PS50109"/>
    </source>
</evidence>
<keyword evidence="6 10" id="KW-0418">Kinase</keyword>
<evidence type="ECO:0000256" key="1">
    <source>
        <dbReference type="ARBA" id="ARBA00000085"/>
    </source>
</evidence>
<dbReference type="Proteomes" id="UP000595917">
    <property type="component" value="Chromosome"/>
</dbReference>
<dbReference type="Gene3D" id="6.10.340.10">
    <property type="match status" value="1"/>
</dbReference>
<dbReference type="InterPro" id="IPR010559">
    <property type="entry name" value="Sig_transdc_His_kin_internal"/>
</dbReference>
<sequence>MKRNSLVARWRRLTFSKQLILTFLGTSVIPLIILLAVQLGYTATILEEKIVRYARSNSLQASTSIQSALRRYEDASFQLMLNETFWQRIRDLRSDSLITEIMAHSDILREFQTMLSYHGAIQSIGLQVRDSGRQIWVDRLQDKLALEQRYGDYMAEMENIPVYRHDNKWALTSYFSVQDNRAYSLITYRQKIIDLVKNEFLAAYVMNLDGRVLAELCAEASIAENPRDNFLYITDSTGVVISHPDQTMLGRVIPAPDGIIHTIEIPNSGWLLHNVLDRSYAGREFSAVRASILAISAFLFLCTVTAVLLLSRSRARALRMIVSTMHRAELGDFGVTAPAGEENEVSRIAEQFNAMMKTILHQMELVREAARKEKEAEIRSLEAQINPHFLYNTLNSINWLAIENGQTEISSMLHRLASILRYRIADSNSLVTLSTELRYLEEYLRLQKYRFSDNFEYTITADPAVRDCLVHKLLFQPFIENSIEHGFEQMDSGGILAIAAEKDGDRLRFSVRDNGKGMDRDRIRKLFYDSLPDGENTSIGIPNVMGRLRMYYEDRYSVEVKSSPGMGTEITVCLPLDGHPGIRKKALVSGDNREKV</sequence>
<protein>
    <recommendedName>
        <fullName evidence="3">histidine kinase</fullName>
        <ecNumber evidence="3">2.7.13.3</ecNumber>
    </recommendedName>
</protein>
<dbReference type="GO" id="GO:0000155">
    <property type="term" value="F:phosphorelay sensor kinase activity"/>
    <property type="evidence" value="ECO:0007669"/>
    <property type="project" value="InterPro"/>
</dbReference>
<dbReference type="InterPro" id="IPR003594">
    <property type="entry name" value="HATPase_dom"/>
</dbReference>
<feature type="domain" description="Histidine kinase" evidence="8">
    <location>
        <begin position="474"/>
        <end position="578"/>
    </location>
</feature>
<reference evidence="10" key="1">
    <citation type="submission" date="2021-01" db="EMBL/GenBank/DDBJ databases">
        <title>Description of Breznakiella homolactica.</title>
        <authorList>
            <person name="Song Y."/>
            <person name="Brune A."/>
        </authorList>
    </citation>
    <scope>NUCLEOTIDE SEQUENCE</scope>
    <source>
        <strain evidence="10">RmG30</strain>
    </source>
</reference>
<comment type="catalytic activity">
    <reaction evidence="1">
        <text>ATP + protein L-histidine = ADP + protein N-phospho-L-histidine.</text>
        <dbReference type="EC" id="2.7.13.3"/>
    </reaction>
</comment>
<dbReference type="Pfam" id="PF02518">
    <property type="entry name" value="HATPase_c"/>
    <property type="match status" value="1"/>
</dbReference>
<dbReference type="PROSITE" id="PS50109">
    <property type="entry name" value="HIS_KIN"/>
    <property type="match status" value="1"/>
</dbReference>
<evidence type="ECO:0000313" key="11">
    <source>
        <dbReference type="Proteomes" id="UP000595917"/>
    </source>
</evidence>
<keyword evidence="4" id="KW-0597">Phosphoprotein</keyword>
<dbReference type="Pfam" id="PF06580">
    <property type="entry name" value="His_kinase"/>
    <property type="match status" value="1"/>
</dbReference>
<evidence type="ECO:0000256" key="2">
    <source>
        <dbReference type="ARBA" id="ARBA00004370"/>
    </source>
</evidence>
<dbReference type="GO" id="GO:0016020">
    <property type="term" value="C:membrane"/>
    <property type="evidence" value="ECO:0007669"/>
    <property type="project" value="UniProtKB-SubCell"/>
</dbReference>
<evidence type="ECO:0000256" key="3">
    <source>
        <dbReference type="ARBA" id="ARBA00012438"/>
    </source>
</evidence>
<dbReference type="EMBL" id="CP067089">
    <property type="protein sequence ID" value="QQO09173.1"/>
    <property type="molecule type" value="Genomic_DNA"/>
</dbReference>
<proteinExistence type="predicted"/>
<evidence type="ECO:0000256" key="4">
    <source>
        <dbReference type="ARBA" id="ARBA00022553"/>
    </source>
</evidence>
<dbReference type="InterPro" id="IPR003660">
    <property type="entry name" value="HAMP_dom"/>
</dbReference>
<dbReference type="AlphaFoldDB" id="A0A7T7XMT6"/>
<keyword evidence="7" id="KW-0812">Transmembrane</keyword>
<dbReference type="InterPro" id="IPR036890">
    <property type="entry name" value="HATPase_C_sf"/>
</dbReference>
<dbReference type="KEGG" id="bhc:JFL75_19945"/>
<keyword evidence="7" id="KW-1133">Transmembrane helix</keyword>
<dbReference type="PANTHER" id="PTHR34220">
    <property type="entry name" value="SENSOR HISTIDINE KINASE YPDA"/>
    <property type="match status" value="1"/>
</dbReference>
<dbReference type="InterPro" id="IPR005467">
    <property type="entry name" value="His_kinase_dom"/>
</dbReference>
<name>A0A7T7XMT6_9SPIR</name>
<dbReference type="EC" id="2.7.13.3" evidence="3"/>
<feature type="transmembrane region" description="Helical" evidence="7">
    <location>
        <begin position="290"/>
        <end position="310"/>
    </location>
</feature>
<organism evidence="10 11">
    <name type="scientific">Breznakiella homolactica</name>
    <dbReference type="NCBI Taxonomy" id="2798577"/>
    <lineage>
        <taxon>Bacteria</taxon>
        <taxon>Pseudomonadati</taxon>
        <taxon>Spirochaetota</taxon>
        <taxon>Spirochaetia</taxon>
        <taxon>Spirochaetales</taxon>
        <taxon>Breznakiellaceae</taxon>
        <taxon>Breznakiella</taxon>
    </lineage>
</organism>
<feature type="domain" description="HAMP" evidence="9">
    <location>
        <begin position="312"/>
        <end position="364"/>
    </location>
</feature>
<dbReference type="SUPFAM" id="SSF55874">
    <property type="entry name" value="ATPase domain of HSP90 chaperone/DNA topoisomerase II/histidine kinase"/>
    <property type="match status" value="1"/>
</dbReference>
<evidence type="ECO:0000256" key="5">
    <source>
        <dbReference type="ARBA" id="ARBA00022679"/>
    </source>
</evidence>
<dbReference type="RefSeq" id="WP_215626478.1">
    <property type="nucleotide sequence ID" value="NZ_CP067089.2"/>
</dbReference>
<keyword evidence="7" id="KW-0472">Membrane</keyword>
<keyword evidence="11" id="KW-1185">Reference proteome</keyword>
<dbReference type="InterPro" id="IPR050640">
    <property type="entry name" value="Bact_2-comp_sensor_kinase"/>
</dbReference>
<evidence type="ECO:0000256" key="7">
    <source>
        <dbReference type="SAM" id="Phobius"/>
    </source>
</evidence>
<evidence type="ECO:0000256" key="6">
    <source>
        <dbReference type="ARBA" id="ARBA00022777"/>
    </source>
</evidence>
<dbReference type="PROSITE" id="PS50885">
    <property type="entry name" value="HAMP"/>
    <property type="match status" value="1"/>
</dbReference>
<dbReference type="Gene3D" id="3.30.565.10">
    <property type="entry name" value="Histidine kinase-like ATPase, C-terminal domain"/>
    <property type="match status" value="1"/>
</dbReference>
<feature type="transmembrane region" description="Helical" evidence="7">
    <location>
        <begin position="20"/>
        <end position="41"/>
    </location>
</feature>
<evidence type="ECO:0000313" key="10">
    <source>
        <dbReference type="EMBL" id="QQO09173.1"/>
    </source>
</evidence>
<gene>
    <name evidence="10" type="ORF">JFL75_19945</name>
</gene>
<evidence type="ECO:0000259" key="9">
    <source>
        <dbReference type="PROSITE" id="PS50885"/>
    </source>
</evidence>
<comment type="subcellular location">
    <subcellularLocation>
        <location evidence="2">Membrane</location>
    </subcellularLocation>
</comment>
<dbReference type="SMART" id="SM00304">
    <property type="entry name" value="HAMP"/>
    <property type="match status" value="1"/>
</dbReference>
<dbReference type="PANTHER" id="PTHR34220:SF7">
    <property type="entry name" value="SENSOR HISTIDINE KINASE YPDA"/>
    <property type="match status" value="1"/>
</dbReference>
<keyword evidence="5" id="KW-0808">Transferase</keyword>